<dbReference type="Gene3D" id="3.30.70.1430">
    <property type="entry name" value="Multidrug efflux transporter AcrB pore domain"/>
    <property type="match status" value="1"/>
</dbReference>
<dbReference type="InterPro" id="IPR027463">
    <property type="entry name" value="AcrB_DN_DC_subdom"/>
</dbReference>
<dbReference type="PANTHER" id="PTHR32063:SF14">
    <property type="entry name" value="BLL4319 PROTEIN"/>
    <property type="match status" value="1"/>
</dbReference>
<dbReference type="GO" id="GO:0042910">
    <property type="term" value="F:xenobiotic transmembrane transporter activity"/>
    <property type="evidence" value="ECO:0007669"/>
    <property type="project" value="TreeGrafter"/>
</dbReference>
<evidence type="ECO:0000313" key="3">
    <source>
        <dbReference type="Proteomes" id="UP000460298"/>
    </source>
</evidence>
<dbReference type="AlphaFoldDB" id="A0A833GWE4"/>
<keyword evidence="1" id="KW-1133">Transmembrane helix</keyword>
<comment type="caution">
    <text evidence="2">The sequence shown here is derived from an EMBL/GenBank/DDBJ whole genome shotgun (WGS) entry which is preliminary data.</text>
</comment>
<accession>A0A833GWE4</accession>
<reference evidence="2 3" key="1">
    <citation type="submission" date="2019-10" db="EMBL/GenBank/DDBJ databases">
        <title>Extracellular Electron Transfer in a Candidatus Methanoperedens spp. Enrichment Culture.</title>
        <authorList>
            <person name="Berger S."/>
            <person name="Rangel Shaw D."/>
            <person name="Berben T."/>
            <person name="In 'T Zandt M."/>
            <person name="Frank J."/>
            <person name="Reimann J."/>
            <person name="Jetten M.S.M."/>
            <person name="Welte C.U."/>
        </authorList>
    </citation>
    <scope>NUCLEOTIDE SEQUENCE [LARGE SCALE GENOMIC DNA]</scope>
    <source>
        <strain evidence="2">SB12</strain>
    </source>
</reference>
<sequence length="222" mass="24113">MILSDVSVKRPVFASVISLLLVVFGLVAFNRLPLREYPDIDPPVVTIDTSYPGASANVVETRITQLIEERISGVEGIQFIESTSEDGRSVVTVEFSTGRDVDGAANDIRDRVAGVADDLPDEADPPEIQKVDSNDDVIMWLNLTSDRMTVPELTDYADRYLVDAFSVLSGVARVRIGGGQSFAMRVWIDRQAMAARGLTVADVEAALRAENLELPAGTIESD</sequence>
<dbReference type="Pfam" id="PF00873">
    <property type="entry name" value="ACR_tran"/>
    <property type="match status" value="1"/>
</dbReference>
<dbReference type="PRINTS" id="PR00702">
    <property type="entry name" value="ACRIFLAVINRP"/>
</dbReference>
<dbReference type="InterPro" id="IPR001036">
    <property type="entry name" value="Acrflvin-R"/>
</dbReference>
<dbReference type="Gene3D" id="1.20.1640.10">
    <property type="entry name" value="Multidrug efflux transporter AcrB transmembrane domain"/>
    <property type="match status" value="1"/>
</dbReference>
<evidence type="ECO:0000256" key="1">
    <source>
        <dbReference type="SAM" id="Phobius"/>
    </source>
</evidence>
<name>A0A833GWE4_9LEPT</name>
<keyword evidence="1" id="KW-0812">Transmembrane</keyword>
<dbReference type="EMBL" id="WBUI01000053">
    <property type="protein sequence ID" value="KAB2928331.1"/>
    <property type="molecule type" value="Genomic_DNA"/>
</dbReference>
<feature type="transmembrane region" description="Helical" evidence="1">
    <location>
        <begin position="12"/>
        <end position="29"/>
    </location>
</feature>
<proteinExistence type="predicted"/>
<keyword evidence="1" id="KW-0472">Membrane</keyword>
<dbReference type="SUPFAM" id="SSF82693">
    <property type="entry name" value="Multidrug efflux transporter AcrB pore domain, PN1, PN2, PC1 and PC2 subdomains"/>
    <property type="match status" value="2"/>
</dbReference>
<gene>
    <name evidence="2" type="ORF">F9K24_22100</name>
</gene>
<evidence type="ECO:0000313" key="2">
    <source>
        <dbReference type="EMBL" id="KAB2928331.1"/>
    </source>
</evidence>
<dbReference type="GO" id="GO:0005886">
    <property type="term" value="C:plasma membrane"/>
    <property type="evidence" value="ECO:0007669"/>
    <property type="project" value="TreeGrafter"/>
</dbReference>
<protein>
    <submittedName>
        <fullName evidence="2">Efflux RND transporter permease subunit</fullName>
    </submittedName>
</protein>
<organism evidence="2 3">
    <name type="scientific">Leptonema illini</name>
    <dbReference type="NCBI Taxonomy" id="183"/>
    <lineage>
        <taxon>Bacteria</taxon>
        <taxon>Pseudomonadati</taxon>
        <taxon>Spirochaetota</taxon>
        <taxon>Spirochaetia</taxon>
        <taxon>Leptospirales</taxon>
        <taxon>Leptospiraceae</taxon>
        <taxon>Leptonema</taxon>
    </lineage>
</organism>
<dbReference type="Gene3D" id="3.30.70.1320">
    <property type="entry name" value="Multidrug efflux transporter AcrB pore domain like"/>
    <property type="match status" value="1"/>
</dbReference>
<dbReference type="Gene3D" id="3.30.2090.10">
    <property type="entry name" value="Multidrug efflux transporter AcrB TolC docking domain, DN and DC subdomains"/>
    <property type="match status" value="1"/>
</dbReference>
<dbReference type="PANTHER" id="PTHR32063">
    <property type="match status" value="1"/>
</dbReference>
<feature type="non-terminal residue" evidence="2">
    <location>
        <position position="222"/>
    </location>
</feature>
<dbReference type="Proteomes" id="UP000460298">
    <property type="component" value="Unassembled WGS sequence"/>
</dbReference>